<name>A0A6A6TV03_9PLEO</name>
<dbReference type="EMBL" id="MU004289">
    <property type="protein sequence ID" value="KAF2662454.1"/>
    <property type="molecule type" value="Genomic_DNA"/>
</dbReference>
<evidence type="ECO:0000313" key="1">
    <source>
        <dbReference type="EMBL" id="KAF2662454.1"/>
    </source>
</evidence>
<gene>
    <name evidence="1" type="ORF">K491DRAFT_709818</name>
</gene>
<evidence type="ECO:0000313" key="2">
    <source>
        <dbReference type="Proteomes" id="UP000799324"/>
    </source>
</evidence>
<sequence>MFPLKDAHVHRLDVTAIATTLNLVRPDPKEPKHIDNQAATPVQHHLPLTAHPHHPVTDVAHPDPVRLTTTTHMLDLDLVVLGTTTISQTTATTGLDGILMTTDLQETEGTGIEVRVTATVNETVTERPAKAESDHRSRSVGTFVAKQIGNLFAQGAK</sequence>
<accession>A0A6A6TV03</accession>
<protein>
    <submittedName>
        <fullName evidence="1">Uncharacterized protein</fullName>
    </submittedName>
</protein>
<proteinExistence type="predicted"/>
<reference evidence="1" key="1">
    <citation type="journal article" date="2020" name="Stud. Mycol.">
        <title>101 Dothideomycetes genomes: a test case for predicting lifestyles and emergence of pathogens.</title>
        <authorList>
            <person name="Haridas S."/>
            <person name="Albert R."/>
            <person name="Binder M."/>
            <person name="Bloem J."/>
            <person name="Labutti K."/>
            <person name="Salamov A."/>
            <person name="Andreopoulos B."/>
            <person name="Baker S."/>
            <person name="Barry K."/>
            <person name="Bills G."/>
            <person name="Bluhm B."/>
            <person name="Cannon C."/>
            <person name="Castanera R."/>
            <person name="Culley D."/>
            <person name="Daum C."/>
            <person name="Ezra D."/>
            <person name="Gonzalez J."/>
            <person name="Henrissat B."/>
            <person name="Kuo A."/>
            <person name="Liang C."/>
            <person name="Lipzen A."/>
            <person name="Lutzoni F."/>
            <person name="Magnuson J."/>
            <person name="Mondo S."/>
            <person name="Nolan M."/>
            <person name="Ohm R."/>
            <person name="Pangilinan J."/>
            <person name="Park H.-J."/>
            <person name="Ramirez L."/>
            <person name="Alfaro M."/>
            <person name="Sun H."/>
            <person name="Tritt A."/>
            <person name="Yoshinaga Y."/>
            <person name="Zwiers L.-H."/>
            <person name="Turgeon B."/>
            <person name="Goodwin S."/>
            <person name="Spatafora J."/>
            <person name="Crous P."/>
            <person name="Grigoriev I."/>
        </authorList>
    </citation>
    <scope>NUCLEOTIDE SEQUENCE</scope>
    <source>
        <strain evidence="1">CBS 122681</strain>
    </source>
</reference>
<organism evidence="1 2">
    <name type="scientific">Lophiostoma macrostomum CBS 122681</name>
    <dbReference type="NCBI Taxonomy" id="1314788"/>
    <lineage>
        <taxon>Eukaryota</taxon>
        <taxon>Fungi</taxon>
        <taxon>Dikarya</taxon>
        <taxon>Ascomycota</taxon>
        <taxon>Pezizomycotina</taxon>
        <taxon>Dothideomycetes</taxon>
        <taxon>Pleosporomycetidae</taxon>
        <taxon>Pleosporales</taxon>
        <taxon>Lophiostomataceae</taxon>
        <taxon>Lophiostoma</taxon>
    </lineage>
</organism>
<keyword evidence="2" id="KW-1185">Reference proteome</keyword>
<dbReference type="Proteomes" id="UP000799324">
    <property type="component" value="Unassembled WGS sequence"/>
</dbReference>
<dbReference type="AlphaFoldDB" id="A0A6A6TV03"/>